<feature type="transmembrane region" description="Helical" evidence="5">
    <location>
        <begin position="88"/>
        <end position="112"/>
    </location>
</feature>
<protein>
    <submittedName>
        <fullName evidence="7">MFS transporter</fullName>
    </submittedName>
</protein>
<dbReference type="InterPro" id="IPR020846">
    <property type="entry name" value="MFS_dom"/>
</dbReference>
<dbReference type="Proteomes" id="UP000316806">
    <property type="component" value="Chromosome"/>
</dbReference>
<dbReference type="InterPro" id="IPR051788">
    <property type="entry name" value="MFS_Transporter"/>
</dbReference>
<feature type="domain" description="Major facilitator superfamily (MFS) profile" evidence="6">
    <location>
        <begin position="1"/>
        <end position="376"/>
    </location>
</feature>
<dbReference type="RefSeq" id="WP_144000856.1">
    <property type="nucleotide sequence ID" value="NZ_CP040916.1"/>
</dbReference>
<dbReference type="InterPro" id="IPR011701">
    <property type="entry name" value="MFS"/>
</dbReference>
<evidence type="ECO:0000259" key="6">
    <source>
        <dbReference type="PROSITE" id="PS50850"/>
    </source>
</evidence>
<feature type="transmembrane region" description="Helical" evidence="5">
    <location>
        <begin position="62"/>
        <end position="82"/>
    </location>
</feature>
<feature type="transmembrane region" description="Helical" evidence="5">
    <location>
        <begin position="191"/>
        <end position="211"/>
    </location>
</feature>
<feature type="transmembrane region" description="Helical" evidence="5">
    <location>
        <begin position="152"/>
        <end position="170"/>
    </location>
</feature>
<dbReference type="PROSITE" id="PS50850">
    <property type="entry name" value="MFS"/>
    <property type="match status" value="1"/>
</dbReference>
<dbReference type="GO" id="GO:0022857">
    <property type="term" value="F:transmembrane transporter activity"/>
    <property type="evidence" value="ECO:0007669"/>
    <property type="project" value="InterPro"/>
</dbReference>
<feature type="transmembrane region" description="Helical" evidence="5">
    <location>
        <begin position="263"/>
        <end position="283"/>
    </location>
</feature>
<dbReference type="EMBL" id="CP040916">
    <property type="protein sequence ID" value="QDQ09277.1"/>
    <property type="molecule type" value="Genomic_DNA"/>
</dbReference>
<keyword evidence="2 5" id="KW-0812">Transmembrane</keyword>
<feature type="transmembrane region" description="Helical" evidence="5">
    <location>
        <begin position="322"/>
        <end position="344"/>
    </location>
</feature>
<dbReference type="Pfam" id="PF07690">
    <property type="entry name" value="MFS_1"/>
    <property type="match status" value="1"/>
</dbReference>
<evidence type="ECO:0000313" key="7">
    <source>
        <dbReference type="EMBL" id="QDQ09277.1"/>
    </source>
</evidence>
<dbReference type="SUPFAM" id="SSF103473">
    <property type="entry name" value="MFS general substrate transporter"/>
    <property type="match status" value="1"/>
</dbReference>
<accession>A0A516R0U0</accession>
<feature type="transmembrane region" description="Helical" evidence="5">
    <location>
        <begin position="289"/>
        <end position="310"/>
    </location>
</feature>
<feature type="transmembrane region" description="Helical" evidence="5">
    <location>
        <begin position="36"/>
        <end position="55"/>
    </location>
</feature>
<gene>
    <name evidence="7" type="ORF">FH965_00790</name>
</gene>
<evidence type="ECO:0000256" key="1">
    <source>
        <dbReference type="ARBA" id="ARBA00004651"/>
    </source>
</evidence>
<dbReference type="InterPro" id="IPR036259">
    <property type="entry name" value="MFS_trans_sf"/>
</dbReference>
<dbReference type="PANTHER" id="PTHR23514">
    <property type="entry name" value="BYPASS OF STOP CODON PROTEIN 6"/>
    <property type="match status" value="1"/>
</dbReference>
<proteinExistence type="predicted"/>
<feature type="transmembrane region" description="Helical" evidence="5">
    <location>
        <begin position="124"/>
        <end position="146"/>
    </location>
</feature>
<dbReference type="GO" id="GO:0005886">
    <property type="term" value="C:plasma membrane"/>
    <property type="evidence" value="ECO:0007669"/>
    <property type="project" value="UniProtKB-SubCell"/>
</dbReference>
<organism evidence="7 8">
    <name type="scientific">Streptomyces spectabilis</name>
    <dbReference type="NCBI Taxonomy" id="68270"/>
    <lineage>
        <taxon>Bacteria</taxon>
        <taxon>Bacillati</taxon>
        <taxon>Actinomycetota</taxon>
        <taxon>Actinomycetes</taxon>
        <taxon>Kitasatosporales</taxon>
        <taxon>Streptomycetaceae</taxon>
        <taxon>Streptomyces</taxon>
    </lineage>
</organism>
<evidence type="ECO:0000256" key="3">
    <source>
        <dbReference type="ARBA" id="ARBA00022989"/>
    </source>
</evidence>
<evidence type="ECO:0000313" key="8">
    <source>
        <dbReference type="Proteomes" id="UP000316806"/>
    </source>
</evidence>
<name>A0A516R0U0_STRST</name>
<dbReference type="AlphaFoldDB" id="A0A516R0U0"/>
<sequence>MIRLCAALFCVFGFTLGSWQASLPDLVRDLDMSPLELGLCLTVGFAGALPAMFLGGRLIARFGAKGLLVAGAAGMSLALVGVGCTSSYVVLVVLVLVLLGCQGSFDVAINAVAIAIEQQSGKQILAFMHGAFSLSAAAGALCFGAYRPLGFRFGYFGVAVVLAVFVWWMARRHALPEARSSEAPGSGPRDRRVLLGADVLLVAGIVGVSFLGSGILENWSAIYVRDTVSDLAIISSFGLASFHGAMGLGRVLTSAVLRYVDRLVTIAACGLLMAAAMVWSLFAPGPVQAVAALFIVGILLSGIAPIGFSVAGDLRPDRVGEVSSTVAIAGYASFLVGPVLIGVLADLLGLRAALGSVVVVGVVISLLALLLKGRPRKAPSAHDPAAGRLEGAER</sequence>
<keyword evidence="4 5" id="KW-0472">Membrane</keyword>
<evidence type="ECO:0000256" key="5">
    <source>
        <dbReference type="SAM" id="Phobius"/>
    </source>
</evidence>
<dbReference type="Gene3D" id="1.20.1250.20">
    <property type="entry name" value="MFS general substrate transporter like domains"/>
    <property type="match status" value="2"/>
</dbReference>
<dbReference type="PANTHER" id="PTHR23514:SF13">
    <property type="entry name" value="INNER MEMBRANE PROTEIN YBJJ"/>
    <property type="match status" value="1"/>
</dbReference>
<keyword evidence="3 5" id="KW-1133">Transmembrane helix</keyword>
<comment type="subcellular location">
    <subcellularLocation>
        <location evidence="1">Cell membrane</location>
        <topology evidence="1">Multi-pass membrane protein</topology>
    </subcellularLocation>
</comment>
<feature type="transmembrane region" description="Helical" evidence="5">
    <location>
        <begin position="350"/>
        <end position="371"/>
    </location>
</feature>
<evidence type="ECO:0000256" key="2">
    <source>
        <dbReference type="ARBA" id="ARBA00022692"/>
    </source>
</evidence>
<reference evidence="7 8" key="1">
    <citation type="journal article" date="2019" name="J. Ind. Microbiol. Biotechnol.">
        <title>The complete genomic sequence of Streptomyces spectabilis NRRL-2792 and identification of secondary metabolite biosynthetic gene clusters.</title>
        <authorList>
            <person name="Sinha A."/>
            <person name="Phillips-Salemka S."/>
            <person name="Niraula T.A."/>
            <person name="Short K.A."/>
            <person name="Niraula N.P."/>
        </authorList>
    </citation>
    <scope>NUCLEOTIDE SEQUENCE [LARGE SCALE GENOMIC DNA]</scope>
    <source>
        <strain evidence="7 8">NRRL 2792</strain>
    </source>
</reference>
<evidence type="ECO:0000256" key="4">
    <source>
        <dbReference type="ARBA" id="ARBA00023136"/>
    </source>
</evidence>
<feature type="transmembrane region" description="Helical" evidence="5">
    <location>
        <begin position="231"/>
        <end position="251"/>
    </location>
</feature>